<gene>
    <name evidence="1" type="ORF">DIATSA_LOCUS6352</name>
</gene>
<dbReference type="EMBL" id="OU893333">
    <property type="protein sequence ID" value="CAG9788555.1"/>
    <property type="molecule type" value="Genomic_DNA"/>
</dbReference>
<accession>A0A9N9WEF9</accession>
<keyword evidence="2" id="KW-1185">Reference proteome</keyword>
<name>A0A9N9WEF9_9NEOP</name>
<evidence type="ECO:0000313" key="1">
    <source>
        <dbReference type="EMBL" id="CAG9788555.1"/>
    </source>
</evidence>
<evidence type="ECO:0000313" key="2">
    <source>
        <dbReference type="Proteomes" id="UP001153714"/>
    </source>
</evidence>
<organism evidence="1 2">
    <name type="scientific">Diatraea saccharalis</name>
    <name type="common">sugarcane borer</name>
    <dbReference type="NCBI Taxonomy" id="40085"/>
    <lineage>
        <taxon>Eukaryota</taxon>
        <taxon>Metazoa</taxon>
        <taxon>Ecdysozoa</taxon>
        <taxon>Arthropoda</taxon>
        <taxon>Hexapoda</taxon>
        <taxon>Insecta</taxon>
        <taxon>Pterygota</taxon>
        <taxon>Neoptera</taxon>
        <taxon>Endopterygota</taxon>
        <taxon>Lepidoptera</taxon>
        <taxon>Glossata</taxon>
        <taxon>Ditrysia</taxon>
        <taxon>Pyraloidea</taxon>
        <taxon>Crambidae</taxon>
        <taxon>Crambinae</taxon>
        <taxon>Diatraea</taxon>
    </lineage>
</organism>
<reference evidence="1" key="1">
    <citation type="submission" date="2021-12" db="EMBL/GenBank/DDBJ databases">
        <authorList>
            <person name="King R."/>
        </authorList>
    </citation>
    <scope>NUCLEOTIDE SEQUENCE</scope>
</reference>
<protein>
    <submittedName>
        <fullName evidence="1">Uncharacterized protein</fullName>
    </submittedName>
</protein>
<dbReference type="AlphaFoldDB" id="A0A9N9WEF9"/>
<sequence>MPVNEAYTDVVELCALLQCLGFSVKSLDTSDHNVSQDGATKTVIINCQSSGLHVVLESPGLSCSCPSTHQNSGVWQVSGVTGGKQLDKEFGCTLLGALPKAHRDKLTQELREMIRCIKQHNESVDVDQQKAKEINKSTSMIELNTPEKRLI</sequence>
<reference evidence="1" key="2">
    <citation type="submission" date="2022-10" db="EMBL/GenBank/DDBJ databases">
        <authorList>
            <consortium name="ENA_rothamsted_submissions"/>
            <consortium name="culmorum"/>
            <person name="King R."/>
        </authorList>
    </citation>
    <scope>NUCLEOTIDE SEQUENCE</scope>
</reference>
<dbReference type="OrthoDB" id="7471899at2759"/>
<proteinExistence type="predicted"/>
<dbReference type="Proteomes" id="UP001153714">
    <property type="component" value="Chromosome 2"/>
</dbReference>